<dbReference type="Pfam" id="PF19295">
    <property type="entry name" value="SufBD_N"/>
    <property type="match status" value="1"/>
</dbReference>
<proteinExistence type="predicted"/>
<gene>
    <name evidence="3" type="ORF">MNBD_IGNAVI01-2257</name>
</gene>
<feature type="domain" description="SUF system FeS cluster assembly SufBD N-terminal" evidence="2">
    <location>
        <begin position="10"/>
        <end position="178"/>
    </location>
</feature>
<dbReference type="InterPro" id="IPR045595">
    <property type="entry name" value="SufBD_N"/>
</dbReference>
<protein>
    <submittedName>
        <fullName evidence="3">Iron-sulfur cluster assembly protein SufD</fullName>
    </submittedName>
</protein>
<dbReference type="AlphaFoldDB" id="A0A3B1D820"/>
<dbReference type="Pfam" id="PF01458">
    <property type="entry name" value="SUFBD_core"/>
    <property type="match status" value="1"/>
</dbReference>
<evidence type="ECO:0000313" key="3">
    <source>
        <dbReference type="EMBL" id="VAX24877.1"/>
    </source>
</evidence>
<dbReference type="InterPro" id="IPR055346">
    <property type="entry name" value="Fe-S_cluster_assembly_SufBD"/>
</dbReference>
<organism evidence="3">
    <name type="scientific">hydrothermal vent metagenome</name>
    <dbReference type="NCBI Taxonomy" id="652676"/>
    <lineage>
        <taxon>unclassified sequences</taxon>
        <taxon>metagenomes</taxon>
        <taxon>ecological metagenomes</taxon>
    </lineage>
</organism>
<dbReference type="PANTHER" id="PTHR43575">
    <property type="entry name" value="PROTEIN ABCI7, CHLOROPLASTIC"/>
    <property type="match status" value="1"/>
</dbReference>
<dbReference type="NCBIfam" id="TIGR01981">
    <property type="entry name" value="sufD"/>
    <property type="match status" value="1"/>
</dbReference>
<dbReference type="SUPFAM" id="SSF101960">
    <property type="entry name" value="Stabilizer of iron transporter SufD"/>
    <property type="match status" value="1"/>
</dbReference>
<dbReference type="InterPro" id="IPR000825">
    <property type="entry name" value="SUF_FeS_clus_asmbl_SufBD_core"/>
</dbReference>
<dbReference type="InterPro" id="IPR037284">
    <property type="entry name" value="SUF_FeS_clus_asmbl_SufBD_sf"/>
</dbReference>
<evidence type="ECO:0000259" key="1">
    <source>
        <dbReference type="Pfam" id="PF01458"/>
    </source>
</evidence>
<dbReference type="PANTHER" id="PTHR43575:SF1">
    <property type="entry name" value="PROTEIN ABCI7, CHLOROPLASTIC"/>
    <property type="match status" value="1"/>
</dbReference>
<dbReference type="EMBL" id="UOGD01000284">
    <property type="protein sequence ID" value="VAX24877.1"/>
    <property type="molecule type" value="Genomic_DNA"/>
</dbReference>
<feature type="domain" description="SUF system FeS cluster assembly SufBD core" evidence="1">
    <location>
        <begin position="189"/>
        <end position="415"/>
    </location>
</feature>
<name>A0A3B1D820_9ZZZZ</name>
<dbReference type="InterPro" id="IPR011542">
    <property type="entry name" value="SUF_FeS_clus_asmbl_SufD"/>
</dbReference>
<dbReference type="GO" id="GO:0016226">
    <property type="term" value="P:iron-sulfur cluster assembly"/>
    <property type="evidence" value="ECO:0007669"/>
    <property type="project" value="InterPro"/>
</dbReference>
<sequence>MKSIVKNRKANDWYISLSENFEAKLNGNDNSFLKGLRNDALKQLAVTDFPTLKTEEWKYTNLNRVLNKEFVHASSAEKVELTKEDVDSFKEEDFDYHLLVFVNGIFSEEFSDVSKFPKNIFVGSLNDGIQSGNEFIKNYLGKQIENKTAFDHLNDAYMLDGAFVIIPDGAILEKPIQILNISGHTKELTFNTPRNLIMVGKNSQASIFFKYAGIGEKKYFTNSITEIFVDENALVNIYKIELEDVESYHIERTEIYQKANSVFNHYNFTFGGSLVRNDINSKMDDENIECHLNGLYIGRDDQHFDNHTFIDHAKPNCYSNELYKGILDDKAHGVFSGKILVDKDAQKTNAYQSNKTILLSKDASIDTKPQLEIYADDVKCSHGATVGHLDETALFYILSRGIPEEKAKSMLITAFAEDVVSKIKIKELKEKLNHLIFEHLNRVEV</sequence>
<reference evidence="3" key="1">
    <citation type="submission" date="2018-06" db="EMBL/GenBank/DDBJ databases">
        <authorList>
            <person name="Zhirakovskaya E."/>
        </authorList>
    </citation>
    <scope>NUCLEOTIDE SEQUENCE</scope>
</reference>
<accession>A0A3B1D820</accession>
<evidence type="ECO:0000259" key="2">
    <source>
        <dbReference type="Pfam" id="PF19295"/>
    </source>
</evidence>